<evidence type="ECO:0000256" key="3">
    <source>
        <dbReference type="ARBA" id="ARBA00019539"/>
    </source>
</evidence>
<evidence type="ECO:0000256" key="1">
    <source>
        <dbReference type="ARBA" id="ARBA00011408"/>
    </source>
</evidence>
<dbReference type="GO" id="GO:0005741">
    <property type="term" value="C:mitochondrial outer membrane"/>
    <property type="evidence" value="ECO:0007669"/>
    <property type="project" value="TreeGrafter"/>
</dbReference>
<evidence type="ECO:0000256" key="5">
    <source>
        <dbReference type="SAM" id="MobiDB-lite"/>
    </source>
</evidence>
<gene>
    <name evidence="6" type="ORF">IM811_005131</name>
</gene>
<accession>A0A8H7K1X2</accession>
<dbReference type="PANTHER" id="PTHR31859">
    <property type="entry name" value="TETRATRICOPEPTIDE REPEAT PROTEIN 39 FAMILY MEMBER"/>
    <property type="match status" value="1"/>
</dbReference>
<sequence length="671" mass="74890">MSRFGGWLRSSVKNDPEHAQLIMNDDLDGAYAALKQGDSVFHSLGSTVTFFLRSVLGMEKQVMTDTLDMLYDCETKCANEIRTAQKRGRREGSIYEPGAEYELVKSQTLLMGAVVGVLQESLMEAMKSFLKLRKAYVALDTIIAAENKALGLDQQATLAVPPPGPDHMPGQFDDDMAEFEGGPAKKESDDSSSDEFLDAKEAPSGLQTPAASTALTTPEPSTLGINADSKPGELSTKDIEAMSSLSLEDPMDVFVHSGANMGFGTLMLLLTLVPPSLGRVLSVVGFQGDRVRGVQMLWESTVYDNIFGAVSAMVLLGFYNDRWPPSEKCEKLLKTMRQRYPESRLWRVEEARLYTHKRQLHKAIEVLSSGPTSKMKQVTALNDFELSIDALLAQDWNLMRDSFLRCLENNEWSPAMYYFAAGCASLELYRDAHHGGDTHEARRQKAKAEAFIRKAPSLTGAKKFMARKLPFEAFLLMKIKRWEERAAALKVDLADAVGTSPAMELCYMWNGTRRMAEKELENCIPCLSWERCTSDKVVETIRTEQDELACWALCMSTIKRTQGKFDEARSLLDENIMPHDPSVFKGPTKNDYVLPAATYELGAIAWEECCADPPAGESDVASYRRRKAEECEAQLTKVTAWEAFSLDFRIGLRVQSGMETLKWFKTKNGWA</sequence>
<comment type="function">
    <text evidence="4">Inclusion body (IB) resident protein that interacts strongly with lipid droplet (LD) proteins. Involved in LD-mediated IB clearing after protein folding stress, probably by enabling access to the IBs of an LD-stored soluble sterol derivative that acts as a chaperone in inclusion clearing.</text>
</comment>
<dbReference type="Pfam" id="PF10300">
    <property type="entry name" value="Iml2-TPR_39"/>
    <property type="match status" value="1"/>
</dbReference>
<proteinExistence type="predicted"/>
<evidence type="ECO:0000313" key="7">
    <source>
        <dbReference type="Proteomes" id="UP000616885"/>
    </source>
</evidence>
<evidence type="ECO:0000313" key="6">
    <source>
        <dbReference type="EMBL" id="KAF9744350.1"/>
    </source>
</evidence>
<dbReference type="InterPro" id="IPR019412">
    <property type="entry name" value="IML2/TPR_39"/>
</dbReference>
<name>A0A8H7K1X2_BIOOC</name>
<dbReference type="Proteomes" id="UP000616885">
    <property type="component" value="Unassembled WGS sequence"/>
</dbReference>
<evidence type="ECO:0000256" key="4">
    <source>
        <dbReference type="ARBA" id="ARBA00043897"/>
    </source>
</evidence>
<protein>
    <recommendedName>
        <fullName evidence="2">Inclusion body clearance protein IML2</fullName>
    </recommendedName>
    <alternativeName>
        <fullName evidence="3">Inclusion body clearance protein iml2</fullName>
    </alternativeName>
</protein>
<comment type="subunit">
    <text evidence="1">Interacts with lipid droplet proteins.</text>
</comment>
<dbReference type="AlphaFoldDB" id="A0A8H7K1X2"/>
<dbReference type="GO" id="GO:0005829">
    <property type="term" value="C:cytosol"/>
    <property type="evidence" value="ECO:0007669"/>
    <property type="project" value="TreeGrafter"/>
</dbReference>
<dbReference type="PANTHER" id="PTHR31859:SF1">
    <property type="entry name" value="TETRATRICOPEPTIDE REPEAT PROTEIN 39C"/>
    <property type="match status" value="1"/>
</dbReference>
<dbReference type="GO" id="GO:0005634">
    <property type="term" value="C:nucleus"/>
    <property type="evidence" value="ECO:0007669"/>
    <property type="project" value="TreeGrafter"/>
</dbReference>
<reference evidence="6" key="1">
    <citation type="submission" date="2020-10" db="EMBL/GenBank/DDBJ databases">
        <title>High-Quality Genome Resource of Clonostachys rosea strain S41 by Oxford Nanopore Long-Read Sequencing.</title>
        <authorList>
            <person name="Wang H."/>
        </authorList>
    </citation>
    <scope>NUCLEOTIDE SEQUENCE</scope>
    <source>
        <strain evidence="6">S41</strain>
    </source>
</reference>
<dbReference type="EMBL" id="JADCTT010000014">
    <property type="protein sequence ID" value="KAF9744350.1"/>
    <property type="molecule type" value="Genomic_DNA"/>
</dbReference>
<evidence type="ECO:0000256" key="2">
    <source>
        <dbReference type="ARBA" id="ARBA00018424"/>
    </source>
</evidence>
<feature type="compositionally biased region" description="Polar residues" evidence="5">
    <location>
        <begin position="205"/>
        <end position="224"/>
    </location>
</feature>
<feature type="region of interest" description="Disordered" evidence="5">
    <location>
        <begin position="156"/>
        <end position="234"/>
    </location>
</feature>
<comment type="caution">
    <text evidence="6">The sequence shown here is derived from an EMBL/GenBank/DDBJ whole genome shotgun (WGS) entry which is preliminary data.</text>
</comment>
<organism evidence="6 7">
    <name type="scientific">Bionectria ochroleuca</name>
    <name type="common">Gliocladium roseum</name>
    <dbReference type="NCBI Taxonomy" id="29856"/>
    <lineage>
        <taxon>Eukaryota</taxon>
        <taxon>Fungi</taxon>
        <taxon>Dikarya</taxon>
        <taxon>Ascomycota</taxon>
        <taxon>Pezizomycotina</taxon>
        <taxon>Sordariomycetes</taxon>
        <taxon>Hypocreomycetidae</taxon>
        <taxon>Hypocreales</taxon>
        <taxon>Bionectriaceae</taxon>
        <taxon>Clonostachys</taxon>
    </lineage>
</organism>